<dbReference type="EC" id="1.8.1.4" evidence="6"/>
<keyword evidence="2" id="KW-0285">Flavoprotein</keyword>
<evidence type="ECO:0000259" key="4">
    <source>
        <dbReference type="Pfam" id="PF02852"/>
    </source>
</evidence>
<protein>
    <submittedName>
        <fullName evidence="6">Dihydrolipoyl dehydrogenase</fullName>
        <ecNumber evidence="6">1.8.1.4</ecNumber>
    </submittedName>
</protein>
<feature type="domain" description="Pyridine nucleotide-disulphide oxidoreductase dimerisation" evidence="4">
    <location>
        <begin position="343"/>
        <end position="446"/>
    </location>
</feature>
<sequence length="469" mass="52258">MNIDRKVSVAIIGAGTAGLYATPDVRDATEGDFLLIEAGNYGTTCARTGGMPSKALVRFAEQAQSITELRAFQTGKVSNAQIDQAAILRHIRKLRDRFVARVVNSMKRIPANNRMQGFATFVEPNILKVRNKLIQADKIILATGSSPVIPEGWEKFSDRILTTDTLFEQKDLPPAITVIGLSGIGLELGQALQRLGIEISGFDFQKKIAGLQDPVVNKTAIHLLHQEMPLWLGRAVRVKEDGRQLRVFSGDNSELSDKLLITLGRRPNLKGLGLERFISQTDARGIPSFDRTTMQIADYPIFLAGDIDGESTLFHEACDEGRIAAYNSCYEKQAFQRKQPFHITFTDPNIVQIGKNWHEIKGDPNITIAELNFQLQNRAVMMGEDHGILRLYADKTTHKLVGAAMIAPRGEHLGHLLAWSIEQGQTVGDLLKMPFYHPGIEEGLQTTLYQLYARMRDRNDKKPPELHVI</sequence>
<dbReference type="PRINTS" id="PR00368">
    <property type="entry name" value="FADPNR"/>
</dbReference>
<evidence type="ECO:0000259" key="5">
    <source>
        <dbReference type="Pfam" id="PF07992"/>
    </source>
</evidence>
<dbReference type="NCBIfam" id="NF004939">
    <property type="entry name" value="PRK06292.1-1"/>
    <property type="match status" value="1"/>
</dbReference>
<dbReference type="AlphaFoldDB" id="A0A1H6FDA5"/>
<evidence type="ECO:0000256" key="1">
    <source>
        <dbReference type="ARBA" id="ARBA00001974"/>
    </source>
</evidence>
<keyword evidence="6" id="KW-0560">Oxidoreductase</keyword>
<gene>
    <name evidence="6" type="primary">lpd_2</name>
    <name evidence="6" type="ORF">MBHS_02871</name>
</gene>
<evidence type="ECO:0000256" key="3">
    <source>
        <dbReference type="ARBA" id="ARBA00022827"/>
    </source>
</evidence>
<dbReference type="InterPro" id="IPR023753">
    <property type="entry name" value="FAD/NAD-binding_dom"/>
</dbReference>
<dbReference type="Proteomes" id="UP000236724">
    <property type="component" value="Unassembled WGS sequence"/>
</dbReference>
<evidence type="ECO:0000313" key="6">
    <source>
        <dbReference type="EMBL" id="SEH07005.1"/>
    </source>
</evidence>
<feature type="domain" description="FAD/NAD(P)-binding" evidence="5">
    <location>
        <begin position="8"/>
        <end position="321"/>
    </location>
</feature>
<dbReference type="Pfam" id="PF07992">
    <property type="entry name" value="Pyr_redox_2"/>
    <property type="match status" value="1"/>
</dbReference>
<evidence type="ECO:0000313" key="7">
    <source>
        <dbReference type="Proteomes" id="UP000236724"/>
    </source>
</evidence>
<dbReference type="GO" id="GO:0004148">
    <property type="term" value="F:dihydrolipoyl dehydrogenase (NADH) activity"/>
    <property type="evidence" value="ECO:0007669"/>
    <property type="project" value="UniProtKB-EC"/>
</dbReference>
<keyword evidence="7" id="KW-1185">Reference proteome</keyword>
<dbReference type="PANTHER" id="PTHR43014:SF4">
    <property type="entry name" value="PYRIDINE NUCLEOTIDE-DISULFIDE OXIDOREDUCTASE RCLA-RELATED"/>
    <property type="match status" value="1"/>
</dbReference>
<reference evidence="6 7" key="1">
    <citation type="submission" date="2016-10" db="EMBL/GenBank/DDBJ databases">
        <authorList>
            <person name="de Groot N.N."/>
        </authorList>
    </citation>
    <scope>NUCLEOTIDE SEQUENCE [LARGE SCALE GENOMIC DNA]</scope>
    <source>
        <strain evidence="6">MBHS1</strain>
    </source>
</reference>
<name>A0A1H6FDA5_9GAMM</name>
<evidence type="ECO:0000256" key="2">
    <source>
        <dbReference type="ARBA" id="ARBA00022630"/>
    </source>
</evidence>
<dbReference type="GO" id="GO:0050660">
    <property type="term" value="F:flavin adenine dinucleotide binding"/>
    <property type="evidence" value="ECO:0007669"/>
    <property type="project" value="TreeGrafter"/>
</dbReference>
<dbReference type="InterPro" id="IPR036188">
    <property type="entry name" value="FAD/NAD-bd_sf"/>
</dbReference>
<accession>A0A1H6FDA5</accession>
<dbReference type="InterPro" id="IPR004099">
    <property type="entry name" value="Pyr_nucl-diS_OxRdtase_dimer"/>
</dbReference>
<dbReference type="GO" id="GO:0003955">
    <property type="term" value="F:NAD(P)H dehydrogenase (quinone) activity"/>
    <property type="evidence" value="ECO:0007669"/>
    <property type="project" value="TreeGrafter"/>
</dbReference>
<dbReference type="RefSeq" id="WP_103920722.1">
    <property type="nucleotide sequence ID" value="NZ_FMSV02000512.1"/>
</dbReference>
<keyword evidence="3" id="KW-0274">FAD</keyword>
<dbReference type="SUPFAM" id="SSF51905">
    <property type="entry name" value="FAD/NAD(P)-binding domain"/>
    <property type="match status" value="2"/>
</dbReference>
<organism evidence="6 7">
    <name type="scientific">Candidatus Venteria ishoeyi</name>
    <dbReference type="NCBI Taxonomy" id="1899563"/>
    <lineage>
        <taxon>Bacteria</taxon>
        <taxon>Pseudomonadati</taxon>
        <taxon>Pseudomonadota</taxon>
        <taxon>Gammaproteobacteria</taxon>
        <taxon>Thiotrichales</taxon>
        <taxon>Thiotrichaceae</taxon>
        <taxon>Venteria</taxon>
    </lineage>
</organism>
<proteinExistence type="predicted"/>
<dbReference type="Gene3D" id="3.50.50.60">
    <property type="entry name" value="FAD/NAD(P)-binding domain"/>
    <property type="match status" value="2"/>
</dbReference>
<dbReference type="PRINTS" id="PR00411">
    <property type="entry name" value="PNDRDTASEI"/>
</dbReference>
<dbReference type="EMBL" id="FMSV02000512">
    <property type="protein sequence ID" value="SEH07005.1"/>
    <property type="molecule type" value="Genomic_DNA"/>
</dbReference>
<dbReference type="Gene3D" id="3.30.390.30">
    <property type="match status" value="1"/>
</dbReference>
<dbReference type="SUPFAM" id="SSF55424">
    <property type="entry name" value="FAD/NAD-linked reductases, dimerisation (C-terminal) domain"/>
    <property type="match status" value="1"/>
</dbReference>
<comment type="cofactor">
    <cofactor evidence="1">
        <name>FAD</name>
        <dbReference type="ChEBI" id="CHEBI:57692"/>
    </cofactor>
</comment>
<dbReference type="PANTHER" id="PTHR43014">
    <property type="entry name" value="MERCURIC REDUCTASE"/>
    <property type="match status" value="1"/>
</dbReference>
<dbReference type="Pfam" id="PF02852">
    <property type="entry name" value="Pyr_redox_dim"/>
    <property type="match status" value="1"/>
</dbReference>
<dbReference type="InterPro" id="IPR016156">
    <property type="entry name" value="FAD/NAD-linked_Rdtase_dimer_sf"/>
</dbReference>
<dbReference type="OrthoDB" id="9800167at2"/>